<evidence type="ECO:0000313" key="3">
    <source>
        <dbReference type="Proteomes" id="UP001228049"/>
    </source>
</evidence>
<evidence type="ECO:0000313" key="2">
    <source>
        <dbReference type="EMBL" id="KAK1889234.1"/>
    </source>
</evidence>
<keyword evidence="3" id="KW-1185">Reference proteome</keyword>
<name>A0AAD9F526_DISEL</name>
<comment type="caution">
    <text evidence="2">The sequence shown here is derived from an EMBL/GenBank/DDBJ whole genome shotgun (WGS) entry which is preliminary data.</text>
</comment>
<gene>
    <name evidence="2" type="ORF">KUDE01_013911</name>
</gene>
<proteinExistence type="predicted"/>
<accession>A0AAD9F526</accession>
<dbReference type="EMBL" id="JASDAP010000017">
    <property type="protein sequence ID" value="KAK1889234.1"/>
    <property type="molecule type" value="Genomic_DNA"/>
</dbReference>
<protein>
    <submittedName>
        <fullName evidence="2">Actin-related protein 2/3 complex subunit 2</fullName>
    </submittedName>
</protein>
<dbReference type="Proteomes" id="UP001228049">
    <property type="component" value="Unassembled WGS sequence"/>
</dbReference>
<dbReference type="AlphaFoldDB" id="A0AAD9F526"/>
<sequence>MLGHYSEKQRWRHQFSAKEAPLYREKRKAFPTPPVELLSKATAMAKAEKLLQAEVANDVGYITFLLDKHKREVEDPHRKGDVGNRWVKDFLTEYADSFPQVSCLLEANVDRCTYGQKGFENSTFQEMWELYGQYQSQKDSPEKFSGVQRERIQKAYSSVRKWLHTPVTHITSVQLKRFRKYIMDKEQTSTLDSSSWPGDDADLVAASQAVEGK</sequence>
<evidence type="ECO:0000256" key="1">
    <source>
        <dbReference type="SAM" id="MobiDB-lite"/>
    </source>
</evidence>
<feature type="region of interest" description="Disordered" evidence="1">
    <location>
        <begin position="189"/>
        <end position="213"/>
    </location>
</feature>
<reference evidence="2" key="1">
    <citation type="submission" date="2023-04" db="EMBL/GenBank/DDBJ databases">
        <title>Chromosome-level genome of Chaenocephalus aceratus.</title>
        <authorList>
            <person name="Park H."/>
        </authorList>
    </citation>
    <scope>NUCLEOTIDE SEQUENCE</scope>
    <source>
        <strain evidence="2">DE</strain>
        <tissue evidence="2">Muscle</tissue>
    </source>
</reference>
<organism evidence="2 3">
    <name type="scientific">Dissostichus eleginoides</name>
    <name type="common">Patagonian toothfish</name>
    <name type="synonym">Dissostichus amissus</name>
    <dbReference type="NCBI Taxonomy" id="100907"/>
    <lineage>
        <taxon>Eukaryota</taxon>
        <taxon>Metazoa</taxon>
        <taxon>Chordata</taxon>
        <taxon>Craniata</taxon>
        <taxon>Vertebrata</taxon>
        <taxon>Euteleostomi</taxon>
        <taxon>Actinopterygii</taxon>
        <taxon>Neopterygii</taxon>
        <taxon>Teleostei</taxon>
        <taxon>Neoteleostei</taxon>
        <taxon>Acanthomorphata</taxon>
        <taxon>Eupercaria</taxon>
        <taxon>Perciformes</taxon>
        <taxon>Notothenioidei</taxon>
        <taxon>Nototheniidae</taxon>
        <taxon>Dissostichus</taxon>
    </lineage>
</organism>